<reference evidence="1 2" key="1">
    <citation type="submission" date="2016-10" db="EMBL/GenBank/DDBJ databases">
        <authorList>
            <person name="de Groot N.N."/>
        </authorList>
    </citation>
    <scope>NUCLEOTIDE SEQUENCE [LARGE SCALE GENOMIC DNA]</scope>
    <source>
        <strain evidence="1 2">LMG 24775</strain>
    </source>
</reference>
<dbReference type="RefSeq" id="WP_012204522.1">
    <property type="nucleotide sequence ID" value="NZ_CP141274.1"/>
</dbReference>
<gene>
    <name evidence="1" type="ORF">SAMN05421547_12129</name>
</gene>
<sequence length="188" mass="20166">MDRLQTHAWQLLALLLAALLVWQSLARLGAERDAAQARTDLATDRQAAATAALHASERYRQREGAYRERLDFLARDTDLALARAAADADAARAAAGRLRGDLADYITAHRAAAQARAAAGQCAPDTAALDLLAELQRRADERAGALARIADDARHRGSACERAYDAGLALTSALTSTMTQDPRHAQAR</sequence>
<name>A0A1H3SKP9_9BURK</name>
<dbReference type="AlphaFoldDB" id="A0A1H3SKP9"/>
<dbReference type="InterPro" id="IPR019659">
    <property type="entry name" value="DUF2514"/>
</dbReference>
<evidence type="ECO:0000313" key="2">
    <source>
        <dbReference type="Proteomes" id="UP000183417"/>
    </source>
</evidence>
<dbReference type="Proteomes" id="UP000183417">
    <property type="component" value="Unassembled WGS sequence"/>
</dbReference>
<dbReference type="GeneID" id="94693747"/>
<evidence type="ECO:0000313" key="1">
    <source>
        <dbReference type="EMBL" id="SDZ38514.1"/>
    </source>
</evidence>
<dbReference type="Pfam" id="PF10721">
    <property type="entry name" value="DUF2514"/>
    <property type="match status" value="1"/>
</dbReference>
<protein>
    <recommendedName>
        <fullName evidence="3">Bacteriophage Rz lysis protein</fullName>
    </recommendedName>
</protein>
<accession>A0A1H3SKP9</accession>
<dbReference type="EMBL" id="FNPE01000021">
    <property type="protein sequence ID" value="SDZ38514.1"/>
    <property type="molecule type" value="Genomic_DNA"/>
</dbReference>
<evidence type="ECO:0008006" key="3">
    <source>
        <dbReference type="Google" id="ProtNLM"/>
    </source>
</evidence>
<organism evidence="1 2">
    <name type="scientific">Delftia lacustris</name>
    <dbReference type="NCBI Taxonomy" id="558537"/>
    <lineage>
        <taxon>Bacteria</taxon>
        <taxon>Pseudomonadati</taxon>
        <taxon>Pseudomonadota</taxon>
        <taxon>Betaproteobacteria</taxon>
        <taxon>Burkholderiales</taxon>
        <taxon>Comamonadaceae</taxon>
        <taxon>Delftia</taxon>
    </lineage>
</organism>
<proteinExistence type="predicted"/>